<reference evidence="4" key="1">
    <citation type="submission" date="2024-07" db="EMBL/GenBank/DDBJ databases">
        <authorList>
            <person name="Li J."/>
            <person name="Wei H."/>
            <person name="Ma J."/>
        </authorList>
    </citation>
    <scope>NUCLEOTIDE SEQUENCE</scope>
    <source>
        <strain evidence="4">AMU7</strain>
    </source>
</reference>
<organism evidence="4">
    <name type="scientific">Paenarthrobacter sp. AMU7</name>
    <dbReference type="NCBI Taxonomy" id="3162492"/>
    <lineage>
        <taxon>Bacteria</taxon>
        <taxon>Bacillati</taxon>
        <taxon>Actinomycetota</taxon>
        <taxon>Actinomycetes</taxon>
        <taxon>Micrococcales</taxon>
        <taxon>Micrococcaceae</taxon>
        <taxon>Paenarthrobacter</taxon>
    </lineage>
</organism>
<dbReference type="Pfam" id="PF03861">
    <property type="entry name" value="ANTAR"/>
    <property type="match status" value="1"/>
</dbReference>
<dbReference type="InterPro" id="IPR036388">
    <property type="entry name" value="WH-like_DNA-bd_sf"/>
</dbReference>
<name>A0AB39YPA2_9MICC</name>
<dbReference type="Gene3D" id="1.10.10.10">
    <property type="entry name" value="Winged helix-like DNA-binding domain superfamily/Winged helix DNA-binding domain"/>
    <property type="match status" value="1"/>
</dbReference>
<evidence type="ECO:0000313" key="4">
    <source>
        <dbReference type="EMBL" id="XDV71702.1"/>
    </source>
</evidence>
<protein>
    <submittedName>
        <fullName evidence="4">GAF and ANTAR domain-containing protein</fullName>
    </submittedName>
</protein>
<proteinExistence type="predicted"/>
<dbReference type="EMBL" id="CP165735">
    <property type="protein sequence ID" value="XDV71702.1"/>
    <property type="molecule type" value="Genomic_DNA"/>
</dbReference>
<keyword evidence="2" id="KW-0804">Transcription</keyword>
<dbReference type="Gene3D" id="3.30.450.40">
    <property type="match status" value="1"/>
</dbReference>
<evidence type="ECO:0000256" key="2">
    <source>
        <dbReference type="ARBA" id="ARBA00023163"/>
    </source>
</evidence>
<keyword evidence="1" id="KW-0805">Transcription regulation</keyword>
<evidence type="ECO:0000256" key="1">
    <source>
        <dbReference type="ARBA" id="ARBA00023015"/>
    </source>
</evidence>
<accession>A0AB39YPA2</accession>
<dbReference type="SMART" id="SM01012">
    <property type="entry name" value="ANTAR"/>
    <property type="match status" value="1"/>
</dbReference>
<dbReference type="GO" id="GO:0003723">
    <property type="term" value="F:RNA binding"/>
    <property type="evidence" value="ECO:0007669"/>
    <property type="project" value="InterPro"/>
</dbReference>
<dbReference type="InterPro" id="IPR012074">
    <property type="entry name" value="GAF_ANTAR"/>
</dbReference>
<dbReference type="InterPro" id="IPR005561">
    <property type="entry name" value="ANTAR"/>
</dbReference>
<dbReference type="PIRSF" id="PIRSF036625">
    <property type="entry name" value="GAF_ANTAR"/>
    <property type="match status" value="1"/>
</dbReference>
<evidence type="ECO:0000259" key="3">
    <source>
        <dbReference type="PROSITE" id="PS50921"/>
    </source>
</evidence>
<dbReference type="RefSeq" id="WP_369745662.1">
    <property type="nucleotide sequence ID" value="NZ_CP165735.1"/>
</dbReference>
<sequence length="245" mass="26060">METPVHAEHILSLHELVTGTADINAILQGVTGFASTAMSRAAGEQIDCALTLRRRKRTATVAGSSDKAILLDHIEQDLGQGPCLDALDQGRPLLLDDVATDVSWPEYSRALAAEGCHSALGVPMDLGETSEAVLNFFAPKPGLFTPDVINEAAAFAHVAGSALRLAIRIETVEQLNTDLKTAMATRTVIDLACGAIMAQNRCTQEEAFKLITKASSHRNEKVHKVATDIITHVGGAAEGSLHFED</sequence>
<dbReference type="SUPFAM" id="SSF55781">
    <property type="entry name" value="GAF domain-like"/>
    <property type="match status" value="1"/>
</dbReference>
<dbReference type="InterPro" id="IPR029016">
    <property type="entry name" value="GAF-like_dom_sf"/>
</dbReference>
<dbReference type="Pfam" id="PF13185">
    <property type="entry name" value="GAF_2"/>
    <property type="match status" value="1"/>
</dbReference>
<dbReference type="AlphaFoldDB" id="A0AB39YPA2"/>
<dbReference type="InterPro" id="IPR003018">
    <property type="entry name" value="GAF"/>
</dbReference>
<gene>
    <name evidence="4" type="ORF">ABQM86_00475</name>
</gene>
<dbReference type="PROSITE" id="PS50921">
    <property type="entry name" value="ANTAR"/>
    <property type="match status" value="1"/>
</dbReference>
<feature type="domain" description="ANTAR" evidence="3">
    <location>
        <begin position="169"/>
        <end position="230"/>
    </location>
</feature>